<keyword evidence="3" id="KW-0175">Coiled coil</keyword>
<protein>
    <recommendedName>
        <fullName evidence="4">HOOK N-terminal domain-containing protein</fullName>
    </recommendedName>
</protein>
<dbReference type="GeneTree" id="ENSGT00940000165784"/>
<dbReference type="GO" id="GO:0005813">
    <property type="term" value="C:centrosome"/>
    <property type="evidence" value="ECO:0007669"/>
    <property type="project" value="TreeGrafter"/>
</dbReference>
<dbReference type="PANTHER" id="PTHR18947">
    <property type="entry name" value="HOOK PROTEINS"/>
    <property type="match status" value="1"/>
</dbReference>
<dbReference type="Proteomes" id="UP000261540">
    <property type="component" value="Unplaced"/>
</dbReference>
<dbReference type="Gene3D" id="1.10.418.10">
    <property type="entry name" value="Calponin-like domain"/>
    <property type="match status" value="1"/>
</dbReference>
<evidence type="ECO:0000256" key="3">
    <source>
        <dbReference type="ARBA" id="ARBA00023054"/>
    </source>
</evidence>
<dbReference type="Pfam" id="PF19047">
    <property type="entry name" value="HOOK_N"/>
    <property type="match status" value="1"/>
</dbReference>
<dbReference type="PANTHER" id="PTHR18947:SF35">
    <property type="entry name" value="COILED-COIL DOMAIN-CONTAINING PROTEIN 88B"/>
    <property type="match status" value="1"/>
</dbReference>
<dbReference type="GO" id="GO:0051959">
    <property type="term" value="F:dynein light intermediate chain binding"/>
    <property type="evidence" value="ECO:0007669"/>
    <property type="project" value="TreeGrafter"/>
</dbReference>
<dbReference type="Ensembl" id="ENSPKIT00000006892.1">
    <property type="protein sequence ID" value="ENSPKIP00000026142.1"/>
    <property type="gene ID" value="ENSPKIG00000008742.1"/>
</dbReference>
<evidence type="ECO:0000259" key="4">
    <source>
        <dbReference type="Pfam" id="PF19047"/>
    </source>
</evidence>
<dbReference type="SUPFAM" id="SSF116907">
    <property type="entry name" value="Hook domain"/>
    <property type="match status" value="1"/>
</dbReference>
<accession>A0A3B3S5X9</accession>
<feature type="domain" description="HOOK N-terminal" evidence="4">
    <location>
        <begin position="54"/>
        <end position="153"/>
    </location>
</feature>
<evidence type="ECO:0000313" key="5">
    <source>
        <dbReference type="Ensembl" id="ENSPKIP00000026142.1"/>
    </source>
</evidence>
<proteinExistence type="predicted"/>
<reference evidence="5" key="1">
    <citation type="submission" date="2025-08" db="UniProtKB">
        <authorList>
            <consortium name="Ensembl"/>
        </authorList>
    </citation>
    <scope>IDENTIFICATION</scope>
</reference>
<sequence>MECLTKMDGIFADMLEEFMGSALVTWVLTFDGVIDGEGPISAQYLEVNSSTQNSQKQYLELTNGIFLNEVMRVIDPNPKVERIYWEESNDEVLRVQNFSVLNRHLRSYYQENLQQLILVPLPNVAVLGRDPLTEAAVEELRNLLLLLLGCAVQVSLYFIHTLDCRARQHGECVPQQDS</sequence>
<name>A0A3B3S5X9_9TELE</name>
<reference evidence="5" key="2">
    <citation type="submission" date="2025-09" db="UniProtKB">
        <authorList>
            <consortium name="Ensembl"/>
        </authorList>
    </citation>
    <scope>IDENTIFICATION</scope>
</reference>
<organism evidence="5 6">
    <name type="scientific">Paramormyrops kingsleyae</name>
    <dbReference type="NCBI Taxonomy" id="1676925"/>
    <lineage>
        <taxon>Eukaryota</taxon>
        <taxon>Metazoa</taxon>
        <taxon>Chordata</taxon>
        <taxon>Craniata</taxon>
        <taxon>Vertebrata</taxon>
        <taxon>Euteleostomi</taxon>
        <taxon>Actinopterygii</taxon>
        <taxon>Neopterygii</taxon>
        <taxon>Teleostei</taxon>
        <taxon>Osteoglossocephala</taxon>
        <taxon>Osteoglossomorpha</taxon>
        <taxon>Osteoglossiformes</taxon>
        <taxon>Mormyridae</taxon>
        <taxon>Paramormyrops</taxon>
    </lineage>
</organism>
<comment type="subcellular location">
    <subcellularLocation>
        <location evidence="1">Cytoplasm</location>
    </subcellularLocation>
</comment>
<dbReference type="GO" id="GO:0008017">
    <property type="term" value="F:microtubule binding"/>
    <property type="evidence" value="ECO:0007669"/>
    <property type="project" value="TreeGrafter"/>
</dbReference>
<keyword evidence="6" id="KW-1185">Reference proteome</keyword>
<evidence type="ECO:0000256" key="1">
    <source>
        <dbReference type="ARBA" id="ARBA00004496"/>
    </source>
</evidence>
<dbReference type="InterPro" id="IPR036872">
    <property type="entry name" value="CH_dom_sf"/>
</dbReference>
<dbReference type="GO" id="GO:0031122">
    <property type="term" value="P:cytoplasmic microtubule organization"/>
    <property type="evidence" value="ECO:0007669"/>
    <property type="project" value="TreeGrafter"/>
</dbReference>
<dbReference type="GO" id="GO:0030705">
    <property type="term" value="P:cytoskeleton-dependent intracellular transport"/>
    <property type="evidence" value="ECO:0007669"/>
    <property type="project" value="InterPro"/>
</dbReference>
<evidence type="ECO:0000256" key="2">
    <source>
        <dbReference type="ARBA" id="ARBA00022490"/>
    </source>
</evidence>
<dbReference type="InterPro" id="IPR043936">
    <property type="entry name" value="HOOK_N"/>
</dbReference>
<keyword evidence="2" id="KW-0963">Cytoplasm</keyword>
<dbReference type="AlphaFoldDB" id="A0A3B3S5X9"/>
<dbReference type="GO" id="GO:0005737">
    <property type="term" value="C:cytoplasm"/>
    <property type="evidence" value="ECO:0007669"/>
    <property type="project" value="UniProtKB-SubCell"/>
</dbReference>
<evidence type="ECO:0000313" key="6">
    <source>
        <dbReference type="Proteomes" id="UP000261540"/>
    </source>
</evidence>